<comment type="caution">
    <text evidence="8">The sequence shown here is derived from an EMBL/GenBank/DDBJ whole genome shotgun (WGS) entry which is preliminary data.</text>
</comment>
<dbReference type="GO" id="GO:0005524">
    <property type="term" value="F:ATP binding"/>
    <property type="evidence" value="ECO:0007669"/>
    <property type="project" value="InterPro"/>
</dbReference>
<dbReference type="InterPro" id="IPR035073">
    <property type="entry name" value="At2g17340_3_helix_bundle"/>
</dbReference>
<evidence type="ECO:0000256" key="6">
    <source>
        <dbReference type="ARBA" id="ARBA00023211"/>
    </source>
</evidence>
<dbReference type="InterPro" id="IPR036075">
    <property type="entry name" value="ARMT-1-like_metal-bd_sf"/>
</dbReference>
<dbReference type="STRING" id="69332.A0A388LLW3"/>
<keyword evidence="4" id="KW-0479">Metal-binding</keyword>
<keyword evidence="5" id="KW-0378">Hydrolase</keyword>
<dbReference type="FunFam" id="1.20.1700.10:FF:000003">
    <property type="entry name" value="Pantothenate kinase 4"/>
    <property type="match status" value="1"/>
</dbReference>
<evidence type="ECO:0000256" key="1">
    <source>
        <dbReference type="ARBA" id="ARBA00001936"/>
    </source>
</evidence>
<dbReference type="GO" id="GO:0016787">
    <property type="term" value="F:hydrolase activity"/>
    <property type="evidence" value="ECO:0007669"/>
    <property type="project" value="UniProtKB-KW"/>
</dbReference>
<dbReference type="FunFam" id="3.40.50.10880:FF:000004">
    <property type="entry name" value="Pantothenate kinase"/>
    <property type="match status" value="1"/>
</dbReference>
<evidence type="ECO:0000256" key="2">
    <source>
        <dbReference type="ARBA" id="ARBA00001967"/>
    </source>
</evidence>
<name>A0A388LLW3_CHABU</name>
<reference evidence="8 9" key="1">
    <citation type="journal article" date="2018" name="Cell">
        <title>The Chara Genome: Secondary Complexity and Implications for Plant Terrestrialization.</title>
        <authorList>
            <person name="Nishiyama T."/>
            <person name="Sakayama H."/>
            <person name="Vries J.D."/>
            <person name="Buschmann H."/>
            <person name="Saint-Marcoux D."/>
            <person name="Ullrich K.K."/>
            <person name="Haas F.B."/>
            <person name="Vanderstraeten L."/>
            <person name="Becker D."/>
            <person name="Lang D."/>
            <person name="Vosolsobe S."/>
            <person name="Rombauts S."/>
            <person name="Wilhelmsson P.K.I."/>
            <person name="Janitza P."/>
            <person name="Kern R."/>
            <person name="Heyl A."/>
            <person name="Rumpler F."/>
            <person name="Villalobos L.I.A.C."/>
            <person name="Clay J.M."/>
            <person name="Skokan R."/>
            <person name="Toyoda A."/>
            <person name="Suzuki Y."/>
            <person name="Kagoshima H."/>
            <person name="Schijlen E."/>
            <person name="Tajeshwar N."/>
            <person name="Catarino B."/>
            <person name="Hetherington A.J."/>
            <person name="Saltykova A."/>
            <person name="Bonnot C."/>
            <person name="Breuninger H."/>
            <person name="Symeonidi A."/>
            <person name="Radhakrishnan G.V."/>
            <person name="Van Nieuwerburgh F."/>
            <person name="Deforce D."/>
            <person name="Chang C."/>
            <person name="Karol K.G."/>
            <person name="Hedrich R."/>
            <person name="Ulvskov P."/>
            <person name="Glockner G."/>
            <person name="Delwiche C.F."/>
            <person name="Petrasek J."/>
            <person name="Van de Peer Y."/>
            <person name="Friml J."/>
            <person name="Beilby M."/>
            <person name="Dolan L."/>
            <person name="Kohara Y."/>
            <person name="Sugano S."/>
            <person name="Fujiyama A."/>
            <person name="Delaux P.-M."/>
            <person name="Quint M."/>
            <person name="TheiBen G."/>
            <person name="Hagemann M."/>
            <person name="Harholt J."/>
            <person name="Dunand C."/>
            <person name="Zachgo S."/>
            <person name="Langdale J."/>
            <person name="Maumus F."/>
            <person name="Straeten D.V.D."/>
            <person name="Gould S.B."/>
            <person name="Rensing S.A."/>
        </authorList>
    </citation>
    <scope>NUCLEOTIDE SEQUENCE [LARGE SCALE GENOMIC DNA]</scope>
    <source>
        <strain evidence="8 9">S276</strain>
    </source>
</reference>
<accession>A0A388LLW3</accession>
<sequence>MESSSPSVPFPLLKDPARYTPCTIKYFDPAAGDDYTKPTKVSTMWIEVFRKSIPSFRARAAADSSVNDAEERAEKFAQRYGEMLDDLDRNPLRHGGPFDCLMLCRLRDLVLRELGFEDIFKTVKGEENESALKLLPSLLEEIDLINDGVQRLERLIKGVFAGNIFDLGAAKTADLFEKGQTNFKQVLGKLVPRPWVIDDLDRLKQRCASGPRYKKAVMFVDNAGADALLGMVPLAREFVKRGTKVVLAANEVPSINDITCYELRDALSQIDDDDIVLALDSGSLCVVSSGSDLPVIDLLNVSPELAWAADDADLVVLEGMGRAIETNLYAEFKCDSLCLGMVKHPEVAEFLGGTLYDCVCKFTEGH</sequence>
<gene>
    <name evidence="8" type="ORF">CBR_g36866</name>
</gene>
<dbReference type="PANTHER" id="PTHR12280:SF35">
    <property type="entry name" value="4'-PHOSPHOPANTETHEINE PHOSPHATASE"/>
    <property type="match status" value="1"/>
</dbReference>
<dbReference type="Proteomes" id="UP000265515">
    <property type="component" value="Unassembled WGS sequence"/>
</dbReference>
<evidence type="ECO:0000259" key="7">
    <source>
        <dbReference type="Pfam" id="PF01937"/>
    </source>
</evidence>
<dbReference type="GO" id="GO:0015937">
    <property type="term" value="P:coenzyme A biosynthetic process"/>
    <property type="evidence" value="ECO:0007669"/>
    <property type="project" value="InterPro"/>
</dbReference>
<organism evidence="8 9">
    <name type="scientific">Chara braunii</name>
    <name type="common">Braun's stonewort</name>
    <dbReference type="NCBI Taxonomy" id="69332"/>
    <lineage>
        <taxon>Eukaryota</taxon>
        <taxon>Viridiplantae</taxon>
        <taxon>Streptophyta</taxon>
        <taxon>Charophyceae</taxon>
        <taxon>Charales</taxon>
        <taxon>Characeae</taxon>
        <taxon>Chara</taxon>
    </lineage>
</organism>
<comment type="cofactor">
    <cofactor evidence="2">
        <name>Ni(2+)</name>
        <dbReference type="ChEBI" id="CHEBI:49786"/>
    </cofactor>
</comment>
<keyword evidence="3" id="KW-0533">Nickel</keyword>
<dbReference type="InterPro" id="IPR016949">
    <property type="entry name" value="At2g17340"/>
</dbReference>
<comment type="cofactor">
    <cofactor evidence="1">
        <name>Mn(2+)</name>
        <dbReference type="ChEBI" id="CHEBI:29035"/>
    </cofactor>
</comment>
<evidence type="ECO:0000256" key="5">
    <source>
        <dbReference type="ARBA" id="ARBA00022801"/>
    </source>
</evidence>
<dbReference type="AlphaFoldDB" id="A0A388LLW3"/>
<dbReference type="GO" id="GO:0005634">
    <property type="term" value="C:nucleus"/>
    <property type="evidence" value="ECO:0007669"/>
    <property type="project" value="TreeGrafter"/>
</dbReference>
<dbReference type="Gene3D" id="1.10.285.20">
    <property type="entry name" value="Uncharacterised protein PF01937, DUF89, domain 2"/>
    <property type="match status" value="1"/>
</dbReference>
<keyword evidence="9" id="KW-1185">Reference proteome</keyword>
<dbReference type="OrthoDB" id="498611at2759"/>
<proteinExistence type="predicted"/>
<dbReference type="SUPFAM" id="SSF111321">
    <property type="entry name" value="AF1104-like"/>
    <property type="match status" value="1"/>
</dbReference>
<dbReference type="Gramene" id="GBG83251">
    <property type="protein sequence ID" value="GBG83251"/>
    <property type="gene ID" value="CBR_g36866"/>
</dbReference>
<dbReference type="InterPro" id="IPR002791">
    <property type="entry name" value="ARMT1-like_metal-bd"/>
</dbReference>
<dbReference type="PIRSF" id="PIRSF030210">
    <property type="entry name" value="UCP030210"/>
    <property type="match status" value="1"/>
</dbReference>
<protein>
    <recommendedName>
        <fullName evidence="7">Damage-control phosphatase ARMT1-like metal-binding domain-containing protein</fullName>
    </recommendedName>
</protein>
<dbReference type="Gene3D" id="3.40.50.10880">
    <property type="entry name" value="Uncharacterised protein PF01937, DUF89, domain 3"/>
    <property type="match status" value="1"/>
</dbReference>
<feature type="domain" description="Damage-control phosphatase ARMT1-like metal-binding" evidence="7">
    <location>
        <begin position="49"/>
        <end position="359"/>
    </location>
</feature>
<dbReference type="PANTHER" id="PTHR12280">
    <property type="entry name" value="PANTOTHENATE KINASE"/>
    <property type="match status" value="1"/>
</dbReference>
<keyword evidence="6" id="KW-0464">Manganese</keyword>
<evidence type="ECO:0000256" key="3">
    <source>
        <dbReference type="ARBA" id="ARBA00022596"/>
    </source>
</evidence>
<dbReference type="EMBL" id="BFEA01000433">
    <property type="protein sequence ID" value="GBG83251.1"/>
    <property type="molecule type" value="Genomic_DNA"/>
</dbReference>
<evidence type="ECO:0000256" key="4">
    <source>
        <dbReference type="ARBA" id="ARBA00022723"/>
    </source>
</evidence>
<evidence type="ECO:0000313" key="9">
    <source>
        <dbReference type="Proteomes" id="UP000265515"/>
    </source>
</evidence>
<dbReference type="InterPro" id="IPR004567">
    <property type="entry name" value="Type_II_PanK"/>
</dbReference>
<dbReference type="OMA" id="WFPCFRE"/>
<dbReference type="GO" id="GO:0005829">
    <property type="term" value="C:cytosol"/>
    <property type="evidence" value="ECO:0007669"/>
    <property type="project" value="TreeGrafter"/>
</dbReference>
<evidence type="ECO:0000313" key="8">
    <source>
        <dbReference type="EMBL" id="GBG83251.1"/>
    </source>
</evidence>
<dbReference type="Pfam" id="PF01937">
    <property type="entry name" value="ARMT1-like_dom"/>
    <property type="match status" value="1"/>
</dbReference>
<dbReference type="Gene3D" id="1.20.1700.10">
    <property type="entry name" value="AF1104-like"/>
    <property type="match status" value="1"/>
</dbReference>
<dbReference type="GO" id="GO:0004594">
    <property type="term" value="F:pantothenate kinase activity"/>
    <property type="evidence" value="ECO:0007669"/>
    <property type="project" value="TreeGrafter"/>
</dbReference>
<dbReference type="GO" id="GO:0046872">
    <property type="term" value="F:metal ion binding"/>
    <property type="evidence" value="ECO:0007669"/>
    <property type="project" value="UniProtKB-KW"/>
</dbReference>